<gene>
    <name evidence="1" type="ORF">M9Y10_038513</name>
</gene>
<organism evidence="1 2">
    <name type="scientific">Tritrichomonas musculus</name>
    <dbReference type="NCBI Taxonomy" id="1915356"/>
    <lineage>
        <taxon>Eukaryota</taxon>
        <taxon>Metamonada</taxon>
        <taxon>Parabasalia</taxon>
        <taxon>Tritrichomonadida</taxon>
        <taxon>Tritrichomonadidae</taxon>
        <taxon>Tritrichomonas</taxon>
    </lineage>
</organism>
<evidence type="ECO:0000313" key="2">
    <source>
        <dbReference type="Proteomes" id="UP001470230"/>
    </source>
</evidence>
<dbReference type="InterPro" id="IPR036770">
    <property type="entry name" value="Ankyrin_rpt-contain_sf"/>
</dbReference>
<keyword evidence="2" id="KW-1185">Reference proteome</keyword>
<dbReference type="PANTHER" id="PTHR45661">
    <property type="entry name" value="SURFACE ANTIGEN"/>
    <property type="match status" value="1"/>
</dbReference>
<dbReference type="InterPro" id="IPR032675">
    <property type="entry name" value="LRR_dom_sf"/>
</dbReference>
<reference evidence="1 2" key="1">
    <citation type="submission" date="2024-04" db="EMBL/GenBank/DDBJ databases">
        <title>Tritrichomonas musculus Genome.</title>
        <authorList>
            <person name="Alves-Ferreira E."/>
            <person name="Grigg M."/>
            <person name="Lorenzi H."/>
            <person name="Galac M."/>
        </authorList>
    </citation>
    <scope>NUCLEOTIDE SEQUENCE [LARGE SCALE GENOMIC DNA]</scope>
    <source>
        <strain evidence="1 2">EAF2021</strain>
    </source>
</reference>
<accession>A0ABR2K8L0</accession>
<dbReference type="InterPro" id="IPR026906">
    <property type="entry name" value="LRR_5"/>
</dbReference>
<dbReference type="Proteomes" id="UP001470230">
    <property type="component" value="Unassembled WGS sequence"/>
</dbReference>
<evidence type="ECO:0000313" key="1">
    <source>
        <dbReference type="EMBL" id="KAK8887468.1"/>
    </source>
</evidence>
<protein>
    <recommendedName>
        <fullName evidence="3">Surface antigen BspA-like</fullName>
    </recommendedName>
</protein>
<comment type="caution">
    <text evidence="1">The sequence shown here is derived from an EMBL/GenBank/DDBJ whole genome shotgun (WGS) entry which is preliminary data.</text>
</comment>
<dbReference type="PANTHER" id="PTHR45661:SF3">
    <property type="entry name" value="IG-LIKE DOMAIN-CONTAINING PROTEIN"/>
    <property type="match status" value="1"/>
</dbReference>
<dbReference type="InterPro" id="IPR053139">
    <property type="entry name" value="Surface_bspA-like"/>
</dbReference>
<dbReference type="SUPFAM" id="SSF52058">
    <property type="entry name" value="L domain-like"/>
    <property type="match status" value="1"/>
</dbReference>
<proteinExistence type="predicted"/>
<sequence>MEIQQYFSKKKELYNLLISFIEGKELSNDFENTILFLNEQDIHTEKEELEHFLGLVSSIYNNHHRKEDILSKIQKIILYLVDDIKLLLTCNDLFSIFINDKAIILLLLENKIISSDQIYNFYINTNNKLFISFFYPEIKYYADKEEINQIEREIIEIDPDFNDNYETKRQIGENDSYICSLMRQDSISDFVSHVTRSNTSLSSTIKRSIFETNSFLIEKEPTLIEYATFFGSIQIFQYLRLNDVPLTSSLWLYAIHSNNAEMIHLLEENKISPPNNSYEMCLEEAIKCHHNGIANYILDNLIANISDQSKEKMTDWSFRYSNYSFLPEESDQNDLFFYYCRYGYFHIVDLYIESKKDEINEKILKKVSSLDKISKSTVRSFADENEHAIVYHLLSKQTDIKECYFRACTRMKKIAIPPTICSIERLAFNGCLSLTQISIPSSVTSIGNNAFYDCTSLKEITVPFSVTSIGSGAFFGCTKLAHVALLSPITAIKNQTFRKCLSLKQINIPSSVTSIEEYAFYECVSLAEVVIPSSVKSIGECSFSYCTKLNNIMISSSVSAIGKKAFFGCKLLNQVFLPSTVLSIGLGAFPTRNIIKI</sequence>
<dbReference type="Pfam" id="PF13306">
    <property type="entry name" value="LRR_5"/>
    <property type="match status" value="1"/>
</dbReference>
<dbReference type="SUPFAM" id="SSF48403">
    <property type="entry name" value="Ankyrin repeat"/>
    <property type="match status" value="1"/>
</dbReference>
<name>A0ABR2K8L0_9EUKA</name>
<evidence type="ECO:0008006" key="3">
    <source>
        <dbReference type="Google" id="ProtNLM"/>
    </source>
</evidence>
<dbReference type="Gene3D" id="3.80.10.10">
    <property type="entry name" value="Ribonuclease Inhibitor"/>
    <property type="match status" value="2"/>
</dbReference>
<dbReference type="EMBL" id="JAPFFF010000006">
    <property type="protein sequence ID" value="KAK8887468.1"/>
    <property type="molecule type" value="Genomic_DNA"/>
</dbReference>